<dbReference type="SUPFAM" id="SSF51658">
    <property type="entry name" value="Xylose isomerase-like"/>
    <property type="match status" value="1"/>
</dbReference>
<keyword evidence="2" id="KW-0413">Isomerase</keyword>
<keyword evidence="3" id="KW-1185">Reference proteome</keyword>
<protein>
    <submittedName>
        <fullName evidence="2">Xylose isomerase-like TIM barrel</fullName>
    </submittedName>
</protein>
<dbReference type="RefSeq" id="WP_234800804.1">
    <property type="nucleotide sequence ID" value="NZ_CP015136.1"/>
</dbReference>
<reference evidence="2 3" key="1">
    <citation type="journal article" date="2016" name="Genome Announc.">
        <title>First Complete Genome Sequence of a Subdivision 6 Acidobacterium Strain.</title>
        <authorList>
            <person name="Huang S."/>
            <person name="Vieira S."/>
            <person name="Bunk B."/>
            <person name="Riedel T."/>
            <person name="Sproer C."/>
            <person name="Overmann J."/>
        </authorList>
    </citation>
    <scope>NUCLEOTIDE SEQUENCE [LARGE SCALE GENOMIC DNA]</scope>
    <source>
        <strain evidence="3">DSM 100886 HEG_-6_39</strain>
    </source>
</reference>
<organism evidence="2 3">
    <name type="scientific">Luteitalea pratensis</name>
    <dbReference type="NCBI Taxonomy" id="1855912"/>
    <lineage>
        <taxon>Bacteria</taxon>
        <taxon>Pseudomonadati</taxon>
        <taxon>Acidobacteriota</taxon>
        <taxon>Vicinamibacteria</taxon>
        <taxon>Vicinamibacterales</taxon>
        <taxon>Vicinamibacteraceae</taxon>
        <taxon>Luteitalea</taxon>
    </lineage>
</organism>
<accession>A0A143PLS7</accession>
<dbReference type="PANTHER" id="PTHR12110:SF53">
    <property type="entry name" value="BLR5974 PROTEIN"/>
    <property type="match status" value="1"/>
</dbReference>
<proteinExistence type="predicted"/>
<feature type="domain" description="Xylose isomerase-like TIM barrel" evidence="1">
    <location>
        <begin position="185"/>
        <end position="411"/>
    </location>
</feature>
<evidence type="ECO:0000313" key="3">
    <source>
        <dbReference type="Proteomes" id="UP000076079"/>
    </source>
</evidence>
<dbReference type="AlphaFoldDB" id="A0A143PLS7"/>
<evidence type="ECO:0000313" key="2">
    <source>
        <dbReference type="EMBL" id="AMY08734.1"/>
    </source>
</evidence>
<sequence>MDHTQDNGSGNGVGRRDFFKAATAGVTTAAVLLAPRDAALAQEAAQKAALERIASNSWPIRPLFKQRAMGPRPAGAAAPPAMQSREQAANAAQAEIESNPNAANALKVADAARAARANVPNAAEMKKKYGEITMLDFPQFTRDTFPGVTRMDLFSGLIGDIADDAMFFPAGANGRPGGFDPMSPAGRKWLDALANTCVKTGTYVQHISNNAPSGLADYGSPEADARRKAGVELAKRWLEGCKVLGVKSMRMNSPQALGPSIRPNAVPRGPGDGYPRNIDLIPLLEAAIESHREMADFGGKLGIKVTIENHWGLAADPMNIRTIIDEVNHPFCEASPDFGNWEHEYNLVNGLKALAPYASSNVHAKYWDRWGDRNNVQRSVRIMLAAGFRGTFALEYEQGPHDGVEGAKYLYKEVLAALTTPTPVVAG</sequence>
<dbReference type="KEGG" id="abac:LuPra_01938"/>
<dbReference type="Gene3D" id="3.20.20.150">
    <property type="entry name" value="Divalent-metal-dependent TIM barrel enzymes"/>
    <property type="match status" value="1"/>
</dbReference>
<dbReference type="Proteomes" id="UP000076079">
    <property type="component" value="Chromosome"/>
</dbReference>
<dbReference type="EMBL" id="CP015136">
    <property type="protein sequence ID" value="AMY08734.1"/>
    <property type="molecule type" value="Genomic_DNA"/>
</dbReference>
<reference evidence="3" key="2">
    <citation type="submission" date="2016-04" db="EMBL/GenBank/DDBJ databases">
        <title>First Complete Genome Sequence of a Subdivision 6 Acidobacterium.</title>
        <authorList>
            <person name="Huang S."/>
            <person name="Vieira S."/>
            <person name="Bunk B."/>
            <person name="Riedel T."/>
            <person name="Sproeer C."/>
            <person name="Overmann J."/>
        </authorList>
    </citation>
    <scope>NUCLEOTIDE SEQUENCE [LARGE SCALE GENOMIC DNA]</scope>
    <source>
        <strain evidence="3">DSM 100886 HEG_-6_39</strain>
    </source>
</reference>
<name>A0A143PLS7_LUTPR</name>
<gene>
    <name evidence="2" type="ORF">LuPra_01938</name>
</gene>
<dbReference type="InterPro" id="IPR006311">
    <property type="entry name" value="TAT_signal"/>
</dbReference>
<dbReference type="InterPro" id="IPR013022">
    <property type="entry name" value="Xyl_isomerase-like_TIM-brl"/>
</dbReference>
<dbReference type="InterPro" id="IPR036237">
    <property type="entry name" value="Xyl_isomerase-like_sf"/>
</dbReference>
<dbReference type="PROSITE" id="PS51318">
    <property type="entry name" value="TAT"/>
    <property type="match status" value="1"/>
</dbReference>
<evidence type="ECO:0000259" key="1">
    <source>
        <dbReference type="Pfam" id="PF01261"/>
    </source>
</evidence>
<dbReference type="STRING" id="1855912.LuPra_01938"/>
<dbReference type="GO" id="GO:0016853">
    <property type="term" value="F:isomerase activity"/>
    <property type="evidence" value="ECO:0007669"/>
    <property type="project" value="UniProtKB-KW"/>
</dbReference>
<dbReference type="InterPro" id="IPR050312">
    <property type="entry name" value="IolE/XylAMocC-like"/>
</dbReference>
<dbReference type="PANTHER" id="PTHR12110">
    <property type="entry name" value="HYDROXYPYRUVATE ISOMERASE"/>
    <property type="match status" value="1"/>
</dbReference>
<dbReference type="Pfam" id="PF01261">
    <property type="entry name" value="AP_endonuc_2"/>
    <property type="match status" value="1"/>
</dbReference>